<feature type="transmembrane region" description="Helical" evidence="1">
    <location>
        <begin position="38"/>
        <end position="55"/>
    </location>
</feature>
<evidence type="ECO:0000313" key="3">
    <source>
        <dbReference type="Proteomes" id="UP000239522"/>
    </source>
</evidence>
<organism evidence="2 3">
    <name type="scientific">Polaribacter filamentus</name>
    <dbReference type="NCBI Taxonomy" id="53483"/>
    <lineage>
        <taxon>Bacteria</taxon>
        <taxon>Pseudomonadati</taxon>
        <taxon>Bacteroidota</taxon>
        <taxon>Flavobacteriia</taxon>
        <taxon>Flavobacteriales</taxon>
        <taxon>Flavobacteriaceae</taxon>
    </lineage>
</organism>
<dbReference type="RefSeq" id="WP_104810428.1">
    <property type="nucleotide sequence ID" value="NZ_MQUA01000013.1"/>
</dbReference>
<proteinExistence type="predicted"/>
<keyword evidence="1" id="KW-0472">Membrane</keyword>
<sequence>MIYKTLFIIGLILQVAAQILLAQGNEFVYSLKPIDFTHWFILIGVVFMIPQVINFPNKIFSYVGTPIALIGIVCLIGMCVLDFIWWSQPTQEIRQEFANQIAKVPSIWKPFISFGPSILNFGLLILSFNFLKINKLGILIIILATLIIYFGRFIPHRLIYGYALTAIGFSMLFYQKKLNYEHKIK</sequence>
<accession>A0A2S7KZX8</accession>
<feature type="transmembrane region" description="Helical" evidence="1">
    <location>
        <begin position="67"/>
        <end position="87"/>
    </location>
</feature>
<feature type="transmembrane region" description="Helical" evidence="1">
    <location>
        <begin position="157"/>
        <end position="174"/>
    </location>
</feature>
<keyword evidence="1" id="KW-1133">Transmembrane helix</keyword>
<feature type="transmembrane region" description="Helical" evidence="1">
    <location>
        <begin position="107"/>
        <end position="126"/>
    </location>
</feature>
<reference evidence="2 3" key="1">
    <citation type="submission" date="2016-11" db="EMBL/GenBank/DDBJ databases">
        <title>Trade-off between light-utilization and light-protection in marine flavobacteria.</title>
        <authorList>
            <person name="Kumagai Y."/>
        </authorList>
    </citation>
    <scope>NUCLEOTIDE SEQUENCE [LARGE SCALE GENOMIC DNA]</scope>
    <source>
        <strain evidence="2 3">ATCC 700397</strain>
    </source>
</reference>
<evidence type="ECO:0000313" key="2">
    <source>
        <dbReference type="EMBL" id="PQB08222.1"/>
    </source>
</evidence>
<keyword evidence="1" id="KW-0812">Transmembrane</keyword>
<feature type="transmembrane region" description="Helical" evidence="1">
    <location>
        <begin position="133"/>
        <end position="151"/>
    </location>
</feature>
<gene>
    <name evidence="2" type="ORF">BST83_14570</name>
</gene>
<dbReference type="AlphaFoldDB" id="A0A2S7KZX8"/>
<name>A0A2S7KZX8_9FLAO</name>
<dbReference type="Proteomes" id="UP000239522">
    <property type="component" value="Unassembled WGS sequence"/>
</dbReference>
<dbReference type="OrthoDB" id="7630526at2"/>
<comment type="caution">
    <text evidence="2">The sequence shown here is derived from an EMBL/GenBank/DDBJ whole genome shotgun (WGS) entry which is preliminary data.</text>
</comment>
<protein>
    <submittedName>
        <fullName evidence="2">Uncharacterized protein</fullName>
    </submittedName>
</protein>
<dbReference type="EMBL" id="MQUA01000013">
    <property type="protein sequence ID" value="PQB08222.1"/>
    <property type="molecule type" value="Genomic_DNA"/>
</dbReference>
<keyword evidence="3" id="KW-1185">Reference proteome</keyword>
<evidence type="ECO:0000256" key="1">
    <source>
        <dbReference type="SAM" id="Phobius"/>
    </source>
</evidence>